<name>A0AAC9IX51_9BURK</name>
<protein>
    <recommendedName>
        <fullName evidence="4">Transporter</fullName>
    </recommendedName>
</protein>
<sequence>MHQFKALLTILILCNFKLVLAQDTNSFFEALTPGEERLISSERQLQAQDNVASVPIYFNFDQKVGLGHQGSTQYTQIEPWLPYRINSDYSYVVHPQITYQSFNNFDGYSSSGFKPVIIESFFTESNESRLRNSFGIGPMVQIGTNMPAMYGSSQNAVGYSMGAIHRSEDWIMGAYAYQSFGLGAMPLNGPSANNVSFEPFITYITKRYGNITLDCESITNIDTGAHSYPINLMGSKLIEVGDLPLLFTIGARYYTVNTNQGGAQGWGGRIGITYAFSH</sequence>
<evidence type="ECO:0000313" key="3">
    <source>
        <dbReference type="Proteomes" id="UP000182060"/>
    </source>
</evidence>
<feature type="chain" id="PRO_5042072441" description="Transporter" evidence="1">
    <location>
        <begin position="22"/>
        <end position="278"/>
    </location>
</feature>
<dbReference type="EMBL" id="CP015017">
    <property type="protein sequence ID" value="APC00773.1"/>
    <property type="molecule type" value="Genomic_DNA"/>
</dbReference>
<evidence type="ECO:0008006" key="4">
    <source>
        <dbReference type="Google" id="ProtNLM"/>
    </source>
</evidence>
<dbReference type="Proteomes" id="UP000182060">
    <property type="component" value="Chromosome"/>
</dbReference>
<feature type="signal peptide" evidence="1">
    <location>
        <begin position="1"/>
        <end position="21"/>
    </location>
</feature>
<evidence type="ECO:0000313" key="2">
    <source>
        <dbReference type="EMBL" id="APC00773.1"/>
    </source>
</evidence>
<accession>A0AAC9IX51</accession>
<reference evidence="2" key="1">
    <citation type="journal article" date="2017" name="Appl. Environ. Microbiol.">
        <title>Microdiversification of a pelagic Polynucleobacter species is mainly driven by acquisition of genomic islands from a partially interspecific gene pool.</title>
        <authorList>
            <person name="Hoetzinger M."/>
            <person name="Hahn M.W."/>
            <person name="Jezberova J."/>
            <person name="Schmidt J."/>
            <person name="Koll U."/>
        </authorList>
    </citation>
    <scope>NUCLEOTIDE SEQUENCE</scope>
    <source>
        <strain evidence="2">MWH-RechtKol4</strain>
    </source>
</reference>
<dbReference type="AlphaFoldDB" id="A0AAC9IX51"/>
<dbReference type="RefSeq" id="WP_071466588.1">
    <property type="nucleotide sequence ID" value="NZ_CP015016.1"/>
</dbReference>
<keyword evidence="1" id="KW-0732">Signal</keyword>
<evidence type="ECO:0000256" key="1">
    <source>
        <dbReference type="SAM" id="SignalP"/>
    </source>
</evidence>
<gene>
    <name evidence="2" type="ORF">AOC25_03580</name>
</gene>
<proteinExistence type="predicted"/>
<organism evidence="2 3">
    <name type="scientific">Polynucleobacter asymbioticus</name>
    <dbReference type="NCBI Taxonomy" id="576611"/>
    <lineage>
        <taxon>Bacteria</taxon>
        <taxon>Pseudomonadati</taxon>
        <taxon>Pseudomonadota</taxon>
        <taxon>Betaproteobacteria</taxon>
        <taxon>Burkholderiales</taxon>
        <taxon>Burkholderiaceae</taxon>
        <taxon>Polynucleobacter</taxon>
    </lineage>
</organism>